<dbReference type="GO" id="GO:0008270">
    <property type="term" value="F:zinc ion binding"/>
    <property type="evidence" value="ECO:0007669"/>
    <property type="project" value="InterPro"/>
</dbReference>
<reference evidence="3 4" key="1">
    <citation type="journal article" date="2015" name="Genome Announc.">
        <title>Complete Genome Sequence of Methylobacterium aquaticum Strain 22A, Isolated from Racomitrium japonicum Moss.</title>
        <authorList>
            <person name="Tani A."/>
            <person name="Ogura Y."/>
            <person name="Hayashi T."/>
            <person name="Kimbara K."/>
        </authorList>
    </citation>
    <scope>NUCLEOTIDE SEQUENCE [LARGE SCALE GENOMIC DNA]</scope>
    <source>
        <strain evidence="3 4">MA-22A</strain>
        <plasmid evidence="4">Plasmid pMaq22A_5p DNA</plasmid>
    </source>
</reference>
<keyword evidence="3" id="KW-0614">Plasmid</keyword>
<evidence type="ECO:0000313" key="3">
    <source>
        <dbReference type="EMBL" id="BAQ50451.1"/>
    </source>
</evidence>
<evidence type="ECO:0000256" key="2">
    <source>
        <dbReference type="SAM" id="MobiDB-lite"/>
    </source>
</evidence>
<geneLocation type="plasmid" evidence="4">
    <name>pMaq22A_5p DNA</name>
</geneLocation>
<accession>A0A0C6FCL5</accession>
<evidence type="ECO:0000313" key="4">
    <source>
        <dbReference type="Proteomes" id="UP000061432"/>
    </source>
</evidence>
<dbReference type="Gene3D" id="1.10.10.1550">
    <property type="entry name" value="ROS/MUCR transcriptional regulator protein"/>
    <property type="match status" value="1"/>
</dbReference>
<comment type="similarity">
    <text evidence="1">Belongs to the ros/MucR family.</text>
</comment>
<dbReference type="GO" id="GO:0006355">
    <property type="term" value="P:regulation of DNA-templated transcription"/>
    <property type="evidence" value="ECO:0007669"/>
    <property type="project" value="InterPro"/>
</dbReference>
<feature type="compositionally biased region" description="Basic and acidic residues" evidence="2">
    <location>
        <begin position="140"/>
        <end position="151"/>
    </location>
</feature>
<dbReference type="GO" id="GO:0003677">
    <property type="term" value="F:DNA binding"/>
    <property type="evidence" value="ECO:0007669"/>
    <property type="project" value="InterPro"/>
</dbReference>
<feature type="region of interest" description="Disordered" evidence="2">
    <location>
        <begin position="140"/>
        <end position="174"/>
    </location>
</feature>
<dbReference type="AlphaFoldDB" id="A0A0C6FCL5"/>
<sequence>MMVWALHMDDLTQQDTDFIGLAADIVGAYVTKNNVPASELPNLIAATHAALVKLTAPPVPTAEKPTPPVPIRKTVTPEHIISLEDGKPYKSLKRHLTTRGLTPDQYRQKWGLPHDYPMVAASYAAQRSELAKSLGLGQIRRDQAAARKAEAQTEPMAAPARRGRPKKADAAAAE</sequence>
<dbReference type="EMBL" id="AP014709">
    <property type="protein sequence ID" value="BAQ50451.1"/>
    <property type="molecule type" value="Genomic_DNA"/>
</dbReference>
<dbReference type="Pfam" id="PF05443">
    <property type="entry name" value="ROS_MUCR"/>
    <property type="match status" value="1"/>
</dbReference>
<dbReference type="InterPro" id="IPR008807">
    <property type="entry name" value="ROS_MUCR"/>
</dbReference>
<evidence type="ECO:0000256" key="1">
    <source>
        <dbReference type="ARBA" id="ARBA00007031"/>
    </source>
</evidence>
<name>A0A0C6FCL5_9HYPH</name>
<dbReference type="Proteomes" id="UP000061432">
    <property type="component" value="Plasmid pMaq22A_5p"/>
</dbReference>
<dbReference type="PATRIC" id="fig|270351.10.peg.7649"/>
<dbReference type="KEGG" id="maqu:Maq22A_5p70140"/>
<protein>
    <submittedName>
        <fullName evidence="3">MucR family transcriptional regulator</fullName>
    </submittedName>
</protein>
<proteinExistence type="inferred from homology"/>
<gene>
    <name evidence="3" type="ORF">Maq22A_5p70140</name>
</gene>
<reference evidence="4" key="2">
    <citation type="submission" date="2015-01" db="EMBL/GenBank/DDBJ databases">
        <title>Complete genome sequence of Methylobacterium aquaticum strain 22A.</title>
        <authorList>
            <person name="Tani A."/>
            <person name="Ogura Y."/>
            <person name="Hayashi T."/>
        </authorList>
    </citation>
    <scope>NUCLEOTIDE SEQUENCE [LARGE SCALE GENOMIC DNA]</scope>
    <source>
        <strain evidence="4">MA-22A</strain>
        <plasmid evidence="4">Plasmid pMaq22A_5p DNA</plasmid>
    </source>
</reference>
<organism evidence="3 4">
    <name type="scientific">Methylobacterium aquaticum</name>
    <dbReference type="NCBI Taxonomy" id="270351"/>
    <lineage>
        <taxon>Bacteria</taxon>
        <taxon>Pseudomonadati</taxon>
        <taxon>Pseudomonadota</taxon>
        <taxon>Alphaproteobacteria</taxon>
        <taxon>Hyphomicrobiales</taxon>
        <taxon>Methylobacteriaceae</taxon>
        <taxon>Methylobacterium</taxon>
    </lineage>
</organism>
<dbReference type="InterPro" id="IPR041920">
    <property type="entry name" value="ROS/MUCR_sf"/>
</dbReference>